<dbReference type="EMBL" id="GL542663">
    <property type="protein sequence ID" value="KDE02087.1"/>
    <property type="molecule type" value="Genomic_DNA"/>
</dbReference>
<dbReference type="STRING" id="683840.U5HK14"/>
<dbReference type="EMBL" id="AEIJ01001894">
    <property type="status" value="NOT_ANNOTATED_CDS"/>
    <property type="molecule type" value="Genomic_DNA"/>
</dbReference>
<sequence>MARKNERNVEISFADLFATGLRPATAALLNHYAAIIEAVGASSASTSTSATRPRYSVRLDQPESALRTQGDAVVYIQRGAGNVVSNISIEYKRDNVHHSLAK</sequence>
<dbReference type="Proteomes" id="UP000017200">
    <property type="component" value="Unassembled WGS sequence"/>
</dbReference>
<evidence type="ECO:0000313" key="2">
    <source>
        <dbReference type="EnsemblFungi" id="MVLG_07337T0"/>
    </source>
</evidence>
<dbReference type="HOGENOM" id="CLU_2284290_0_0_1"/>
<gene>
    <name evidence="1" type="ORF">MVLG_07337</name>
</gene>
<evidence type="ECO:0000313" key="3">
    <source>
        <dbReference type="Proteomes" id="UP000017200"/>
    </source>
</evidence>
<feature type="non-terminal residue" evidence="1">
    <location>
        <position position="102"/>
    </location>
</feature>
<keyword evidence="3" id="KW-1185">Reference proteome</keyword>
<name>U5HK14_USTV1</name>
<reference evidence="1 3" key="3">
    <citation type="journal article" date="2015" name="BMC Genomics">
        <title>Sex and parasites: genomic and transcriptomic analysis of Microbotryum lychnidis-dioicae, the biotrophic and plant-castrating anther smut fungus.</title>
        <authorList>
            <person name="Perlin M.H."/>
            <person name="Amselem J."/>
            <person name="Fontanillas E."/>
            <person name="Toh S.S."/>
            <person name="Chen Z."/>
            <person name="Goldberg J."/>
            <person name="Duplessis S."/>
            <person name="Henrissat B."/>
            <person name="Young S."/>
            <person name="Zeng Q."/>
            <person name="Aguileta G."/>
            <person name="Petit E."/>
            <person name="Badouin H."/>
            <person name="Andrews J."/>
            <person name="Razeeq D."/>
            <person name="Gabaldon T."/>
            <person name="Quesneville H."/>
            <person name="Giraud T."/>
            <person name="Hood M.E."/>
            <person name="Schultz D.J."/>
            <person name="Cuomo C.A."/>
        </authorList>
    </citation>
    <scope>NUCLEOTIDE SEQUENCE [LARGE SCALE GENOMIC DNA]</scope>
    <source>
        <strain evidence="3">p1A1 Lamole</strain>
        <strain evidence="1">P1A1 Lamole</strain>
    </source>
</reference>
<reference evidence="3" key="1">
    <citation type="submission" date="2010-11" db="EMBL/GenBank/DDBJ databases">
        <title>The genome sequence of Microbotryum violaceum strain p1A1 Lamole.</title>
        <authorList>
            <person name="Cuomo C."/>
            <person name="Perlin M."/>
            <person name="Young S.K."/>
            <person name="Zeng Q."/>
            <person name="Gargeya S."/>
            <person name="Alvarado L."/>
            <person name="Berlin A."/>
            <person name="Chapman S.B."/>
            <person name="Chen Z."/>
            <person name="Freedman E."/>
            <person name="Gellesch M."/>
            <person name="Goldberg J."/>
            <person name="Griggs A."/>
            <person name="Gujja S."/>
            <person name="Heilman E."/>
            <person name="Heiman D."/>
            <person name="Howarth C."/>
            <person name="Mehta T."/>
            <person name="Neiman D."/>
            <person name="Pearson M."/>
            <person name="Roberts A."/>
            <person name="Saif S."/>
            <person name="Shea T."/>
            <person name="Shenoy N."/>
            <person name="Sisk P."/>
            <person name="Stolte C."/>
            <person name="Sykes S."/>
            <person name="White J."/>
            <person name="Yandava C."/>
            <person name="Haas B."/>
            <person name="Nusbaum C."/>
            <person name="Birren B."/>
        </authorList>
    </citation>
    <scope>NUCLEOTIDE SEQUENCE [LARGE SCALE GENOMIC DNA]</scope>
    <source>
        <strain evidence="3">p1A1 Lamole</strain>
    </source>
</reference>
<dbReference type="EnsemblFungi" id="MVLG_07337T0">
    <property type="protein sequence ID" value="MVLG_07337T0"/>
    <property type="gene ID" value="MVLG_07337"/>
</dbReference>
<protein>
    <submittedName>
        <fullName evidence="1 2">Uncharacterized protein</fullName>
    </submittedName>
</protein>
<dbReference type="InParanoid" id="U5HK14"/>
<dbReference type="AlphaFoldDB" id="U5HK14"/>
<reference evidence="2" key="4">
    <citation type="submission" date="2015-06" db="UniProtKB">
        <authorList>
            <consortium name="EnsemblFungi"/>
        </authorList>
    </citation>
    <scope>IDENTIFICATION</scope>
</reference>
<accession>U5HK14</accession>
<evidence type="ECO:0000313" key="1">
    <source>
        <dbReference type="EMBL" id="KDE02087.1"/>
    </source>
</evidence>
<reference evidence="1" key="2">
    <citation type="submission" date="2010-11" db="EMBL/GenBank/DDBJ databases">
        <authorList>
            <consortium name="The Broad Institute Genome Sequencing Platform"/>
            <person name="Earl A."/>
            <person name="Ward D."/>
            <person name="Feldgarden M."/>
            <person name="Gevers D."/>
            <person name="Butler R."/>
            <person name="Young S.K."/>
            <person name="Zeng Q."/>
            <person name="Gargeya S."/>
            <person name="Fitzgerald M."/>
            <person name="Haas B."/>
            <person name="Abouelleil A."/>
            <person name="Alvarado L."/>
            <person name="Arachchi H.M."/>
            <person name="Berlin A."/>
            <person name="Brown A."/>
            <person name="Chapman S.B."/>
            <person name="Chen Z."/>
            <person name="Dunbar C."/>
            <person name="Freedman E."/>
            <person name="Gearin G."/>
            <person name="Gellesch M."/>
            <person name="Goldberg J."/>
            <person name="Griggs A."/>
            <person name="Gujja S."/>
            <person name="Heilman E."/>
            <person name="Heiman D."/>
            <person name="Howarth C."/>
            <person name="Larson L."/>
            <person name="Lui A."/>
            <person name="MacDonald P.J.P."/>
            <person name="Mehta T."/>
            <person name="Montmayeur A."/>
            <person name="Murphy C."/>
            <person name="Neiman D."/>
            <person name="Pearson M."/>
            <person name="Priest M."/>
            <person name="Roberts A."/>
            <person name="Saif S."/>
            <person name="Shea T."/>
            <person name="Shenoy N."/>
            <person name="Sisk P."/>
            <person name="Stolte C."/>
            <person name="Sykes S."/>
            <person name="White J."/>
            <person name="Yandava C."/>
            <person name="Wortman J."/>
            <person name="Nusbaum C."/>
            <person name="Birren B."/>
        </authorList>
    </citation>
    <scope>NUCLEOTIDE SEQUENCE</scope>
    <source>
        <strain evidence="1">P1A1 Lamole</strain>
    </source>
</reference>
<organism evidence="1">
    <name type="scientific">Microbotryum lychnidis-dioicae (strain p1A1 Lamole / MvSl-1064)</name>
    <name type="common">Anther smut fungus</name>
    <dbReference type="NCBI Taxonomy" id="683840"/>
    <lineage>
        <taxon>Eukaryota</taxon>
        <taxon>Fungi</taxon>
        <taxon>Dikarya</taxon>
        <taxon>Basidiomycota</taxon>
        <taxon>Pucciniomycotina</taxon>
        <taxon>Microbotryomycetes</taxon>
        <taxon>Microbotryales</taxon>
        <taxon>Microbotryaceae</taxon>
        <taxon>Microbotryum</taxon>
    </lineage>
</organism>
<proteinExistence type="predicted"/>